<feature type="region of interest" description="Disordered" evidence="4">
    <location>
        <begin position="1565"/>
        <end position="1629"/>
    </location>
</feature>
<organism evidence="5 6">
    <name type="scientific">Chlamydomonas schloesseri</name>
    <dbReference type="NCBI Taxonomy" id="2026947"/>
    <lineage>
        <taxon>Eukaryota</taxon>
        <taxon>Viridiplantae</taxon>
        <taxon>Chlorophyta</taxon>
        <taxon>core chlorophytes</taxon>
        <taxon>Chlorophyceae</taxon>
        <taxon>CS clade</taxon>
        <taxon>Chlamydomonadales</taxon>
        <taxon>Chlamydomonadaceae</taxon>
        <taxon>Chlamydomonas</taxon>
    </lineage>
</organism>
<dbReference type="EMBL" id="JAEHOD010000011">
    <property type="protein sequence ID" value="KAG2450432.1"/>
    <property type="molecule type" value="Genomic_DNA"/>
</dbReference>
<proteinExistence type="predicted"/>
<feature type="coiled-coil region" evidence="3">
    <location>
        <begin position="1267"/>
        <end position="1319"/>
    </location>
</feature>
<dbReference type="Pfam" id="PF24681">
    <property type="entry name" value="Kelch_KLHDC2_KLHL20_DRC7"/>
    <property type="match status" value="1"/>
</dbReference>
<keyword evidence="2" id="KW-0677">Repeat</keyword>
<feature type="compositionally biased region" description="Low complexity" evidence="4">
    <location>
        <begin position="59"/>
        <end position="73"/>
    </location>
</feature>
<dbReference type="SUPFAM" id="SSF117281">
    <property type="entry name" value="Kelch motif"/>
    <property type="match status" value="1"/>
</dbReference>
<dbReference type="PANTHER" id="PTHR46093">
    <property type="entry name" value="ACYL-COA-BINDING DOMAIN-CONTAINING PROTEIN 5"/>
    <property type="match status" value="1"/>
</dbReference>
<dbReference type="SMART" id="SM00612">
    <property type="entry name" value="Kelch"/>
    <property type="match status" value="2"/>
</dbReference>
<dbReference type="PANTHER" id="PTHR46093:SF18">
    <property type="entry name" value="FIBRONECTIN TYPE-III DOMAIN-CONTAINING PROTEIN"/>
    <property type="match status" value="1"/>
</dbReference>
<dbReference type="InterPro" id="IPR015915">
    <property type="entry name" value="Kelch-typ_b-propeller"/>
</dbReference>
<reference evidence="5" key="1">
    <citation type="journal article" date="2020" name="bioRxiv">
        <title>Comparative genomics of Chlamydomonas.</title>
        <authorList>
            <person name="Craig R.J."/>
            <person name="Hasan A.R."/>
            <person name="Ness R.W."/>
            <person name="Keightley P.D."/>
        </authorList>
    </citation>
    <scope>NUCLEOTIDE SEQUENCE</scope>
    <source>
        <strain evidence="5">CCAP 11/173</strain>
    </source>
</reference>
<evidence type="ECO:0000313" key="6">
    <source>
        <dbReference type="Proteomes" id="UP000613740"/>
    </source>
</evidence>
<name>A0A835WMM8_9CHLO</name>
<dbReference type="InterPro" id="IPR006652">
    <property type="entry name" value="Kelch_1"/>
</dbReference>
<sequence length="1686" mass="183359">MATARERVQSLDSRLRELEERFKGGVFQAAGALPPLPDLPSTSSVGGVIQSAGREPGRAAAASGTGAAAVTASQPPPTTLPPRSSRPAEVPLRLYRQGLPHRDLGPPQSVWEADKNTAVLALADRVHQLEDQLQQATAVAAASAAAGAGAGGAAHAAYGGVLPPPTVGLLPVPRTVLGATSHANVAAYDGIHAGGAAPVPVKYYPPPPPGQQLTPEQQLLRLQVAEGARGHARAFAASVTESAAATVPSVMMRKKRNQEAARAAQQGQLGPEEGAEGQADENRAIPGPATGARGGGGGAVGVSKPLGYASNAASAAASVHVIGLKEPGGPLQPAGPYPMVAAALAVGTPGTGGSTWEQAKVRALMSLEQQLNMLKAQVESYKDQEARHRRQMIELNEKHRAEMIEAAGAAGRRLKRLMKSAGPAFAKRLLVLRLTRALHAWRRVAVRNRRLRWAAAVWRRRSLEEFLTAWHMVTMQNKHQRHTRRRAAQRYLRTLLLRWHATTAARRQMHRLERRVVLLRCRWLLAAWAQRAGQLREKRLRLRGAEAVRSGRLLRNGWQGLVGQVARVKRTEAELRQRLDKATLVRAMQTWVQQTRLGQRLDAMWRRGMLRSVLRSWLAYTHRSGMLGRKLRALKDVWRRRRRGLVLAAWAAAARRLATLKATDVLLRSIVRELQLRTVLSCLRLATRERAWSRRRALLALRAWRSSAGQSARNMRLVVLRRLERNRQSLAAIFDCWRVLAKARMVQLHLREIHRLQELEPMYEHQMELVRQDRAAVQAHMRALLAESNLLRSELLRGFVMSAEGGLLGRPIRWKSMPADPGQWLPPPRCRHSTLCLRALQLPTARPPGAAAQPLPMHSTLRASLTASAVGLDGQYGGVHMRTTRFPAGGTTLGVHGHHGDEVEAVVPDVAGVLVVFGGVSEEEWFRDLQVLEVTYSEGGARTFHWHPVEVESEAAPTGGVEAGTLRAAWPDEPGVGGDAGPKLPLPTRRDHAACVTSPNQFVIVGGFDGKTELMDIHAVTVRAAEDSVGWGATVRLVGPRNRTPPGRSHHTVTPHAAGRSLYVFGGYSSSRGVTGELWTFHMDHHEWWQPNTTGDQPPPRRNHVAALVGGRLYIHGGFNGTECLDDTWVLDPQSWHWERLRTTGPAPSRRRGHAAEVVDDRYLLVHGGYDGGEPHGYLADAAVLDTTTGAWTALNAAGGPEDMPTARSFHTLTLVGHVLVALGGSGPLGPLLDVHLLESPPLVAGLAQQYRLMAVAAQLSATQAGLADTEAALAVTRHRAELAEQQLQTLRERSAELVERHNAALQDLDRIKQRLAGETARVVAAEAAAADARLALATVERRLRRTREGGHEVAEAARNMHDTVCDLREEVARLRSQLLGSSQQQARESAALAAASAERQLLAQQLAGAQQEAALLRSMLATAEAEFRAALDRQRAQMEAELVTAAEHAKQLARAAAGAAGGAAMGGGADMDLVLLNQLATATARAETAEMRLHAMEREFGQLQADVGSLKRQLAQQRHARDAAEERAAAAVAHMHASELRYQQQLEDMQLELARLQRARWREDLGLGPGPSSKKRAAPAAPEAPPQEAAREQPEEEDVAAKEREEAERLLREARPPPEGPLEDPARRVELRAKAEAVGDPADPAAHFTVQHVEAVVVDEPTELEVLPEVARLLQLQRRLMGDGV</sequence>
<feature type="compositionally biased region" description="Basic and acidic residues" evidence="4">
    <location>
        <begin position="1590"/>
        <end position="1617"/>
    </location>
</feature>
<feature type="coiled-coil region" evidence="3">
    <location>
        <begin position="1393"/>
        <end position="1427"/>
    </location>
</feature>
<accession>A0A835WMM8</accession>
<feature type="region of interest" description="Disordered" evidence="4">
    <location>
        <begin position="29"/>
        <end position="88"/>
    </location>
</feature>
<evidence type="ECO:0000313" key="5">
    <source>
        <dbReference type="EMBL" id="KAG2450432.1"/>
    </source>
</evidence>
<keyword evidence="3" id="KW-0175">Coiled coil</keyword>
<feature type="region of interest" description="Disordered" evidence="4">
    <location>
        <begin position="253"/>
        <end position="297"/>
    </location>
</feature>
<dbReference type="OrthoDB" id="538909at2759"/>
<feature type="coiled-coil region" evidence="3">
    <location>
        <begin position="364"/>
        <end position="398"/>
    </location>
</feature>
<evidence type="ECO:0000256" key="3">
    <source>
        <dbReference type="SAM" id="Coils"/>
    </source>
</evidence>
<gene>
    <name evidence="5" type="ORF">HYH02_004934</name>
</gene>
<evidence type="ECO:0000256" key="1">
    <source>
        <dbReference type="ARBA" id="ARBA00022441"/>
    </source>
</evidence>
<keyword evidence="6" id="KW-1185">Reference proteome</keyword>
<comment type="caution">
    <text evidence="5">The sequence shown here is derived from an EMBL/GenBank/DDBJ whole genome shotgun (WGS) entry which is preliminary data.</text>
</comment>
<keyword evidence="1" id="KW-0880">Kelch repeat</keyword>
<feature type="coiled-coil region" evidence="3">
    <location>
        <begin position="1480"/>
        <end position="1560"/>
    </location>
</feature>
<evidence type="ECO:0000256" key="2">
    <source>
        <dbReference type="ARBA" id="ARBA00022737"/>
    </source>
</evidence>
<dbReference type="Proteomes" id="UP000613740">
    <property type="component" value="Unassembled WGS sequence"/>
</dbReference>
<feature type="compositionally biased region" description="Low complexity" evidence="4">
    <location>
        <begin position="29"/>
        <end position="44"/>
    </location>
</feature>
<evidence type="ECO:0000256" key="4">
    <source>
        <dbReference type="SAM" id="MobiDB-lite"/>
    </source>
</evidence>
<dbReference type="Gene3D" id="2.120.10.80">
    <property type="entry name" value="Kelch-type beta propeller"/>
    <property type="match status" value="1"/>
</dbReference>
<protein>
    <submittedName>
        <fullName evidence="5">Uncharacterized protein</fullName>
    </submittedName>
</protein>